<dbReference type="InterPro" id="IPR050832">
    <property type="entry name" value="Bact_Acetyltransf"/>
</dbReference>
<organism evidence="4">
    <name type="scientific">uncultured Alphaproteobacteria bacterium</name>
    <dbReference type="NCBI Taxonomy" id="91750"/>
    <lineage>
        <taxon>Bacteria</taxon>
        <taxon>Pseudomonadati</taxon>
        <taxon>Pseudomonadota</taxon>
        <taxon>Alphaproteobacteria</taxon>
        <taxon>environmental samples</taxon>
    </lineage>
</organism>
<dbReference type="Pfam" id="PF00583">
    <property type="entry name" value="Acetyltransf_1"/>
    <property type="match status" value="1"/>
</dbReference>
<dbReference type="InterPro" id="IPR000182">
    <property type="entry name" value="GNAT_dom"/>
</dbReference>
<dbReference type="Gene3D" id="3.40.630.30">
    <property type="match status" value="1"/>
</dbReference>
<dbReference type="GO" id="GO:0016747">
    <property type="term" value="F:acyltransferase activity, transferring groups other than amino-acyl groups"/>
    <property type="evidence" value="ECO:0007669"/>
    <property type="project" value="InterPro"/>
</dbReference>
<reference evidence="4" key="1">
    <citation type="submission" date="2016-04" db="EMBL/GenBank/DDBJ databases">
        <authorList>
            <person name="Evans L.H."/>
            <person name="Alamgir A."/>
            <person name="Owens N."/>
            <person name="Weber N.D."/>
            <person name="Virtaneva K."/>
            <person name="Barbian K."/>
            <person name="Babar A."/>
            <person name="Rosenke K."/>
        </authorList>
    </citation>
    <scope>NUCLEOTIDE SEQUENCE</scope>
    <source>
        <strain evidence="4">86</strain>
    </source>
</reference>
<dbReference type="NCBIfam" id="NF002959">
    <property type="entry name" value="PRK03624.1"/>
    <property type="match status" value="1"/>
</dbReference>
<dbReference type="CDD" id="cd04301">
    <property type="entry name" value="NAT_SF"/>
    <property type="match status" value="1"/>
</dbReference>
<keyword evidence="1 4" id="KW-0808">Transferase</keyword>
<evidence type="ECO:0000256" key="1">
    <source>
        <dbReference type="ARBA" id="ARBA00022679"/>
    </source>
</evidence>
<dbReference type="PROSITE" id="PS51186">
    <property type="entry name" value="GNAT"/>
    <property type="match status" value="1"/>
</dbReference>
<evidence type="ECO:0000259" key="3">
    <source>
        <dbReference type="PROSITE" id="PS51186"/>
    </source>
</evidence>
<sequence length="143" mass="15328">MPVTIRPARADEAETAVALWRACNLVVPTNDPVADFHRARDRAASDVLLALAGEAIVGSAMVGHDGHRGWIYYLAVDPARRGEGIGRALVAAAEAWVKARGVPKIQLLVRRSNAGVMGFYQGFGYAETPTAVMQKVLIPYSAD</sequence>
<dbReference type="AlphaFoldDB" id="A0A212JHS4"/>
<feature type="domain" description="N-acetyltransferase" evidence="3">
    <location>
        <begin position="3"/>
        <end position="143"/>
    </location>
</feature>
<dbReference type="EC" id="2.3.1.-" evidence="4"/>
<dbReference type="SUPFAM" id="SSF55729">
    <property type="entry name" value="Acyl-CoA N-acyltransferases (Nat)"/>
    <property type="match status" value="1"/>
</dbReference>
<protein>
    <submittedName>
        <fullName evidence="4">Putative enzyme</fullName>
        <ecNumber evidence="4">2.3.1.-</ecNumber>
    </submittedName>
</protein>
<keyword evidence="2 4" id="KW-0012">Acyltransferase</keyword>
<dbReference type="EMBL" id="FLUO01000001">
    <property type="protein sequence ID" value="SBV98961.1"/>
    <property type="molecule type" value="Genomic_DNA"/>
</dbReference>
<dbReference type="InterPro" id="IPR016181">
    <property type="entry name" value="Acyl_CoA_acyltransferase"/>
</dbReference>
<name>A0A212JHS4_9PROT</name>
<evidence type="ECO:0000313" key="4">
    <source>
        <dbReference type="EMBL" id="SBV98961.1"/>
    </source>
</evidence>
<gene>
    <name evidence="4" type="ORF">KL86APRO_11081</name>
</gene>
<accession>A0A212JHS4</accession>
<dbReference type="PANTHER" id="PTHR43877">
    <property type="entry name" value="AMINOALKYLPHOSPHONATE N-ACETYLTRANSFERASE-RELATED-RELATED"/>
    <property type="match status" value="1"/>
</dbReference>
<evidence type="ECO:0000256" key="2">
    <source>
        <dbReference type="ARBA" id="ARBA00023315"/>
    </source>
</evidence>
<proteinExistence type="predicted"/>